<feature type="transmembrane region" description="Helical" evidence="1">
    <location>
        <begin position="149"/>
        <end position="168"/>
    </location>
</feature>
<dbReference type="PANTHER" id="PTHR34219:SF3">
    <property type="entry name" value="BLL7967 PROTEIN"/>
    <property type="match status" value="1"/>
</dbReference>
<gene>
    <name evidence="2" type="ORF">QNI16_24615</name>
</gene>
<dbReference type="AlphaFoldDB" id="A0AAE3QQV3"/>
<dbReference type="PANTHER" id="PTHR34219">
    <property type="entry name" value="IRON-REGULATED INNER MEMBRANE PROTEIN-RELATED"/>
    <property type="match status" value="1"/>
</dbReference>
<feature type="transmembrane region" description="Helical" evidence="1">
    <location>
        <begin position="352"/>
        <end position="372"/>
    </location>
</feature>
<dbReference type="RefSeq" id="WP_313983966.1">
    <property type="nucleotide sequence ID" value="NZ_JASJOS010000012.1"/>
</dbReference>
<feature type="transmembrane region" description="Helical" evidence="1">
    <location>
        <begin position="214"/>
        <end position="232"/>
    </location>
</feature>
<feature type="transmembrane region" description="Helical" evidence="1">
    <location>
        <begin position="20"/>
        <end position="41"/>
    </location>
</feature>
<reference evidence="2" key="1">
    <citation type="submission" date="2023-05" db="EMBL/GenBank/DDBJ databases">
        <authorList>
            <person name="Zhang X."/>
        </authorList>
    </citation>
    <scope>NUCLEOTIDE SEQUENCE</scope>
    <source>
        <strain evidence="2">YF14B1</strain>
    </source>
</reference>
<organism evidence="2 3">
    <name type="scientific">Xanthocytophaga flava</name>
    <dbReference type="NCBI Taxonomy" id="3048013"/>
    <lineage>
        <taxon>Bacteria</taxon>
        <taxon>Pseudomonadati</taxon>
        <taxon>Bacteroidota</taxon>
        <taxon>Cytophagia</taxon>
        <taxon>Cytophagales</taxon>
        <taxon>Rhodocytophagaceae</taxon>
        <taxon>Xanthocytophaga</taxon>
    </lineage>
</organism>
<evidence type="ECO:0000256" key="1">
    <source>
        <dbReference type="SAM" id="Phobius"/>
    </source>
</evidence>
<keyword evidence="1" id="KW-0812">Transmembrane</keyword>
<sequence length="529" mass="60211">MKFSGLPNRAYNILFHTHTVSGIVISVALYIIFFAGAFTLFRDEIYRWENPAARHYTGKPIDYDTTLQKVKSVIPNFDWSDDTYLTTPSYTRPDIWVSGHIQTASHQEEHFRGTYSPVNQAFSKELKTTTGETLYRLHFLDQLPSLGRYIAGFVSLFFLFATLTGVLIHWRNIVTKFYGFSLKGSWKQLWTNAHTVLGILGLPFQLLYAITGAFYILSILILLPTVLVFFGGNQQKVISAIRPNEGIVLKENAQTVSNHLSINQFVTKVQYEYPGFEINLIGLKHYKKEDAHITFMLKDAQSFTGDGLVSYSLIDGKKLIESMPGNKTYVQSVLFGIGRIHFGTFGGILVKIIYFILALLTCFVLISGILIWKEARNKKEYTDQQKRFHHKVTMWYLAICFGLYPAIALLFISEQLVPFQLSNRITIVNSLFFGGWLAISICSYFYRTESRLTRFTLLMGGILSLVVPLSNSIVTGDWIGQALSTKQYTVLGVDLFWLVTGIVSLGIFSYLRKTEKRNNQLKPVKEIAR</sequence>
<keyword evidence="1" id="KW-1133">Transmembrane helix</keyword>
<feature type="transmembrane region" description="Helical" evidence="1">
    <location>
        <begin position="393"/>
        <end position="413"/>
    </location>
</feature>
<proteinExistence type="predicted"/>
<keyword evidence="1" id="KW-0472">Membrane</keyword>
<accession>A0AAE3QQV3</accession>
<dbReference type="EMBL" id="JASJOS010000012">
    <property type="protein sequence ID" value="MDJ1483705.1"/>
    <property type="molecule type" value="Genomic_DNA"/>
</dbReference>
<dbReference type="InterPro" id="IPR005625">
    <property type="entry name" value="PepSY-ass_TM"/>
</dbReference>
<name>A0AAE3QQV3_9BACT</name>
<dbReference type="Pfam" id="PF03929">
    <property type="entry name" value="PepSY_TM"/>
    <property type="match status" value="1"/>
</dbReference>
<feature type="transmembrane region" description="Helical" evidence="1">
    <location>
        <begin position="425"/>
        <end position="446"/>
    </location>
</feature>
<feature type="transmembrane region" description="Helical" evidence="1">
    <location>
        <begin position="328"/>
        <end position="346"/>
    </location>
</feature>
<protein>
    <submittedName>
        <fullName evidence="2">PepSY-associated TM helix domain-containing protein</fullName>
    </submittedName>
</protein>
<feature type="transmembrane region" description="Helical" evidence="1">
    <location>
        <begin position="495"/>
        <end position="511"/>
    </location>
</feature>
<evidence type="ECO:0000313" key="3">
    <source>
        <dbReference type="Proteomes" id="UP001241110"/>
    </source>
</evidence>
<evidence type="ECO:0000313" key="2">
    <source>
        <dbReference type="EMBL" id="MDJ1483705.1"/>
    </source>
</evidence>
<dbReference type="Proteomes" id="UP001241110">
    <property type="component" value="Unassembled WGS sequence"/>
</dbReference>
<comment type="caution">
    <text evidence="2">The sequence shown here is derived from an EMBL/GenBank/DDBJ whole genome shotgun (WGS) entry which is preliminary data.</text>
</comment>
<feature type="transmembrane region" description="Helical" evidence="1">
    <location>
        <begin position="455"/>
        <end position="475"/>
    </location>
</feature>